<dbReference type="InterPro" id="IPR007110">
    <property type="entry name" value="Ig-like_dom"/>
</dbReference>
<gene>
    <name evidence="10" type="ORF">E1301_Tti019812</name>
</gene>
<dbReference type="PIRSF" id="PIRSF000615">
    <property type="entry name" value="TyrPK_CSF1-R"/>
    <property type="match status" value="1"/>
</dbReference>
<dbReference type="SMART" id="SM00408">
    <property type="entry name" value="IGc2"/>
    <property type="match status" value="2"/>
</dbReference>
<name>A0A5A9PIF2_9TELE</name>
<dbReference type="InterPro" id="IPR003599">
    <property type="entry name" value="Ig_sub"/>
</dbReference>
<protein>
    <submittedName>
        <fullName evidence="10">Platelet endothelial cell adhesion molecule</fullName>
    </submittedName>
</protein>
<reference evidence="10 11" key="1">
    <citation type="journal article" date="2019" name="Mol. Ecol. Resour.">
        <title>Chromosome-level genome assembly of Triplophysa tibetana, a fish adapted to the harsh high-altitude environment of the Tibetan Plateau.</title>
        <authorList>
            <person name="Yang X."/>
            <person name="Liu H."/>
            <person name="Ma Z."/>
            <person name="Zou Y."/>
            <person name="Zou M."/>
            <person name="Mao Y."/>
            <person name="Li X."/>
            <person name="Wang H."/>
            <person name="Chen T."/>
            <person name="Wang W."/>
            <person name="Yang R."/>
        </authorList>
    </citation>
    <scope>NUCLEOTIDE SEQUENCE [LARGE SCALE GENOMIC DNA]</scope>
    <source>
        <strain evidence="10">TTIB1903HZAU</strain>
        <tissue evidence="10">Muscle</tissue>
    </source>
</reference>
<feature type="domain" description="Ig-like" evidence="9">
    <location>
        <begin position="309"/>
        <end position="387"/>
    </location>
</feature>
<keyword evidence="6" id="KW-0325">Glycoprotein</keyword>
<dbReference type="Gene3D" id="2.60.40.10">
    <property type="entry name" value="Immunoglobulins"/>
    <property type="match status" value="5"/>
</dbReference>
<dbReference type="SUPFAM" id="SSF48726">
    <property type="entry name" value="Immunoglobulin"/>
    <property type="match status" value="5"/>
</dbReference>
<comment type="caution">
    <text evidence="10">The sequence shown here is derived from an EMBL/GenBank/DDBJ whole genome shotgun (WGS) entry which is preliminary data.</text>
</comment>
<evidence type="ECO:0000256" key="2">
    <source>
        <dbReference type="ARBA" id="ARBA00022475"/>
    </source>
</evidence>
<dbReference type="GO" id="GO:0007166">
    <property type="term" value="P:cell surface receptor signaling pathway"/>
    <property type="evidence" value="ECO:0007669"/>
    <property type="project" value="TreeGrafter"/>
</dbReference>
<comment type="subcellular location">
    <subcellularLocation>
        <location evidence="1">Cell membrane</location>
    </subcellularLocation>
</comment>
<feature type="domain" description="Ig-like" evidence="9">
    <location>
        <begin position="220"/>
        <end position="301"/>
    </location>
</feature>
<dbReference type="FunFam" id="2.60.40.10:FF:000357">
    <property type="entry name" value="Fc receptor like 1"/>
    <property type="match status" value="1"/>
</dbReference>
<evidence type="ECO:0000256" key="1">
    <source>
        <dbReference type="ARBA" id="ARBA00004236"/>
    </source>
</evidence>
<dbReference type="GO" id="GO:0098742">
    <property type="term" value="P:cell-cell adhesion via plasma-membrane adhesion molecules"/>
    <property type="evidence" value="ECO:0007669"/>
    <property type="project" value="TreeGrafter"/>
</dbReference>
<keyword evidence="4 8" id="KW-0472">Membrane</keyword>
<dbReference type="InterPro" id="IPR013783">
    <property type="entry name" value="Ig-like_fold"/>
</dbReference>
<keyword evidence="8" id="KW-1133">Transmembrane helix</keyword>
<feature type="domain" description="Ig-like" evidence="9">
    <location>
        <begin position="399"/>
        <end position="485"/>
    </location>
</feature>
<dbReference type="PANTHER" id="PTHR11481">
    <property type="entry name" value="IMMUNOGLOBULIN FC RECEPTOR"/>
    <property type="match status" value="1"/>
</dbReference>
<dbReference type="Pfam" id="PF13927">
    <property type="entry name" value="Ig_3"/>
    <property type="match status" value="1"/>
</dbReference>
<evidence type="ECO:0000313" key="11">
    <source>
        <dbReference type="Proteomes" id="UP000324632"/>
    </source>
</evidence>
<dbReference type="Proteomes" id="UP000324632">
    <property type="component" value="Chromosome 6"/>
</dbReference>
<accession>A0A5A9PIF2</accession>
<feature type="transmembrane region" description="Helical" evidence="8">
    <location>
        <begin position="7"/>
        <end position="26"/>
    </location>
</feature>
<dbReference type="PROSITE" id="PS50835">
    <property type="entry name" value="IG_LIKE"/>
    <property type="match status" value="5"/>
</dbReference>
<dbReference type="Pfam" id="PF13895">
    <property type="entry name" value="Ig_2"/>
    <property type="match status" value="3"/>
</dbReference>
<dbReference type="InterPro" id="IPR050488">
    <property type="entry name" value="Ig_Fc_receptor"/>
</dbReference>
<proteinExistence type="predicted"/>
<dbReference type="EMBL" id="SOYY01000006">
    <property type="protein sequence ID" value="KAA0720467.1"/>
    <property type="molecule type" value="Genomic_DNA"/>
</dbReference>
<sequence length="695" mass="77649">MQVKIQTSLRMGTFLLLLFLITYFIIKNVKLLINPSSEVRRGTNVTLTCQAEISYSQGSHPNYTYIFYKDYNKQLKTFSTSAMNQTYFITNARVGHTSMYKCAVVIDQQKQESNIKDLKVKGLQTPVLTVDKTRLTEGNALTATCSAEGEIGSLTFLFKNASKELHSEVTHEDRIEHKMSLPRGTGNLSCEYSINLGKTIIISNNSNLIKVNIEELEIKPVIRVHPSTDATEGDTIRFNCTVDMLQQHNSELRIFLVRGPTTLENMTNNEYSMQVKADDSGKYECISQMGAIHKFSSVNITVKELFSVPVLSISAAQVFEGENITVTCQVNSFASERIQSDEIKYSIFRNDALLIREGNYSVMASKETNGKYTCKAEANAISKKSWSLVFEAKVFVSKPEIRVDGPVIVGKPFRIYCHSENGSLPISYTLKRDHLNLNWTEVSSLHNEASFLVTVSTPAEISSYWCEAKNTGPPKKGERLNASVIVPVGKPLLTVLPVPGDIKEGDNVTLICGIPKGSPPISFSFYNSSSSHLHTATVSSNSFAYTLTEVKRQHSGTYYCKAFNQAQETSQSDSITFKVSLAMWKKALIATFSMLLVALLILFFMMRYKAKQGKREMAAKLSVKPASPKSDEIFTLNLINDTHYSADTDVADQESAWSQNEGDVEYTEVVHPQHLDPARSKFSFSLIPFALLRER</sequence>
<evidence type="ECO:0000256" key="5">
    <source>
        <dbReference type="ARBA" id="ARBA00023157"/>
    </source>
</evidence>
<dbReference type="GO" id="GO:0006955">
    <property type="term" value="P:immune response"/>
    <property type="evidence" value="ECO:0007669"/>
    <property type="project" value="TreeGrafter"/>
</dbReference>
<evidence type="ECO:0000256" key="6">
    <source>
        <dbReference type="ARBA" id="ARBA00023180"/>
    </source>
</evidence>
<evidence type="ECO:0000256" key="4">
    <source>
        <dbReference type="ARBA" id="ARBA00023136"/>
    </source>
</evidence>
<keyword evidence="5" id="KW-1015">Disulfide bond</keyword>
<evidence type="ECO:0000256" key="8">
    <source>
        <dbReference type="SAM" id="Phobius"/>
    </source>
</evidence>
<evidence type="ECO:0000313" key="10">
    <source>
        <dbReference type="EMBL" id="KAA0720467.1"/>
    </source>
</evidence>
<keyword evidence="8" id="KW-0812">Transmembrane</keyword>
<keyword evidence="7" id="KW-0393">Immunoglobulin domain</keyword>
<feature type="transmembrane region" description="Helical" evidence="8">
    <location>
        <begin position="587"/>
        <end position="606"/>
    </location>
</feature>
<evidence type="ECO:0000259" key="9">
    <source>
        <dbReference type="PROSITE" id="PS50835"/>
    </source>
</evidence>
<feature type="domain" description="Ig-like" evidence="9">
    <location>
        <begin position="27"/>
        <end position="113"/>
    </location>
</feature>
<keyword evidence="11" id="KW-1185">Reference proteome</keyword>
<dbReference type="SMART" id="SM00409">
    <property type="entry name" value="IG"/>
    <property type="match status" value="4"/>
</dbReference>
<dbReference type="GO" id="GO:0004888">
    <property type="term" value="F:transmembrane signaling receptor activity"/>
    <property type="evidence" value="ECO:0007669"/>
    <property type="project" value="TreeGrafter"/>
</dbReference>
<keyword evidence="2" id="KW-1003">Cell membrane</keyword>
<organism evidence="10 11">
    <name type="scientific">Triplophysa tibetana</name>
    <dbReference type="NCBI Taxonomy" id="1572043"/>
    <lineage>
        <taxon>Eukaryota</taxon>
        <taxon>Metazoa</taxon>
        <taxon>Chordata</taxon>
        <taxon>Craniata</taxon>
        <taxon>Vertebrata</taxon>
        <taxon>Euteleostomi</taxon>
        <taxon>Actinopterygii</taxon>
        <taxon>Neopterygii</taxon>
        <taxon>Teleostei</taxon>
        <taxon>Ostariophysi</taxon>
        <taxon>Cypriniformes</taxon>
        <taxon>Nemacheilidae</taxon>
        <taxon>Triplophysa</taxon>
    </lineage>
</organism>
<keyword evidence="3" id="KW-0732">Signal</keyword>
<dbReference type="AlphaFoldDB" id="A0A5A9PIF2"/>
<feature type="domain" description="Ig-like" evidence="9">
    <location>
        <begin position="491"/>
        <end position="576"/>
    </location>
</feature>
<evidence type="ECO:0000256" key="7">
    <source>
        <dbReference type="ARBA" id="ARBA00023319"/>
    </source>
</evidence>
<dbReference type="InterPro" id="IPR036179">
    <property type="entry name" value="Ig-like_dom_sf"/>
</dbReference>
<dbReference type="InterPro" id="IPR003598">
    <property type="entry name" value="Ig_sub2"/>
</dbReference>
<dbReference type="PANTHER" id="PTHR11481:SF125">
    <property type="entry name" value="PLATELET ENDOTHELIAL CELL ADHESION MOLECULE-LIKE ISOFORM X1"/>
    <property type="match status" value="1"/>
</dbReference>
<evidence type="ECO:0000256" key="3">
    <source>
        <dbReference type="ARBA" id="ARBA00022729"/>
    </source>
</evidence>
<dbReference type="GO" id="GO:0009897">
    <property type="term" value="C:external side of plasma membrane"/>
    <property type="evidence" value="ECO:0007669"/>
    <property type="project" value="TreeGrafter"/>
</dbReference>